<dbReference type="Proteomes" id="UP000811619">
    <property type="component" value="Unassembled WGS sequence"/>
</dbReference>
<dbReference type="PANTHER" id="PTHR35391">
    <property type="entry name" value="C2H2-TYPE DOMAIN-CONTAINING PROTEIN-RELATED"/>
    <property type="match status" value="1"/>
</dbReference>
<proteinExistence type="predicted"/>
<protein>
    <submittedName>
        <fullName evidence="1">Uncharacterized protein</fullName>
    </submittedName>
</protein>
<accession>A0A8K0JC07</accession>
<dbReference type="AlphaFoldDB" id="A0A8K0JC07"/>
<name>A0A8K0JC07_9HYPO</name>
<comment type="caution">
    <text evidence="1">The sequence shown here is derived from an EMBL/GenBank/DDBJ whole genome shotgun (WGS) entry which is preliminary data.</text>
</comment>
<keyword evidence="2" id="KW-1185">Reference proteome</keyword>
<sequence length="427" mass="47842">MTPDIVGKDVSIAHIVQQCSDLFQTCLGKTARLSARQLSLIDDQAVRLSSWTFRMDVFSQSRVSLDSRLRVAPTVHRAVVGVLDALSCRLRESYESIQRISLGEPAAKQDVDELDEALKEIANIIALLWDLAVTIRLATKELPNLKVAKDFHIKDEAGENLDPYLQILFLGYIQDRFPQASEAIQNRLASSVLLRRKRILYGRSKYGKDTTKPPQVVPETRSLLPGDRSKIEQQVPLREPSQAPSQNAVPLSAVSTRTRTVTTLASQMYPKADDELSIMSRTHSIAMSDQGADLAFPPPPCTTLHRSYAKLRAEREQHHELHVQSLLDQTSSTSAANGQVLVSDTLDKLRAEATIKLKKALEKDWKDCLAAVEEEITCPYCFHALPVRDGFNERKWKYVNIPCPTSSLTKFMLNRRQKLIKKTGATS</sequence>
<organism evidence="1 2">
    <name type="scientific">Claviceps africana</name>
    <dbReference type="NCBI Taxonomy" id="83212"/>
    <lineage>
        <taxon>Eukaryota</taxon>
        <taxon>Fungi</taxon>
        <taxon>Dikarya</taxon>
        <taxon>Ascomycota</taxon>
        <taxon>Pezizomycotina</taxon>
        <taxon>Sordariomycetes</taxon>
        <taxon>Hypocreomycetidae</taxon>
        <taxon>Hypocreales</taxon>
        <taxon>Clavicipitaceae</taxon>
        <taxon>Claviceps</taxon>
    </lineage>
</organism>
<evidence type="ECO:0000313" key="1">
    <source>
        <dbReference type="EMBL" id="KAG5925767.1"/>
    </source>
</evidence>
<gene>
    <name evidence="1" type="ORF">E4U42_003955</name>
</gene>
<dbReference type="EMBL" id="SRPY01000338">
    <property type="protein sequence ID" value="KAG5925767.1"/>
    <property type="molecule type" value="Genomic_DNA"/>
</dbReference>
<dbReference type="PANTHER" id="PTHR35391:SF7">
    <property type="entry name" value="C2H2-TYPE DOMAIN-CONTAINING PROTEIN"/>
    <property type="match status" value="1"/>
</dbReference>
<evidence type="ECO:0000313" key="2">
    <source>
        <dbReference type="Proteomes" id="UP000811619"/>
    </source>
</evidence>
<reference evidence="1" key="1">
    <citation type="journal article" date="2020" name="bioRxiv">
        <title>Whole genome comparisons of ergot fungi reveals the divergence and evolution of species within the genus Claviceps are the result of varying mechanisms driving genome evolution and host range expansion.</title>
        <authorList>
            <person name="Wyka S.A."/>
            <person name="Mondo S.J."/>
            <person name="Liu M."/>
            <person name="Dettman J."/>
            <person name="Nalam V."/>
            <person name="Broders K.D."/>
        </authorList>
    </citation>
    <scope>NUCLEOTIDE SEQUENCE</scope>
    <source>
        <strain evidence="1">CCC 489</strain>
    </source>
</reference>
<dbReference type="OrthoDB" id="4941169at2759"/>